<dbReference type="GO" id="GO:0005634">
    <property type="term" value="C:nucleus"/>
    <property type="evidence" value="ECO:0007669"/>
    <property type="project" value="UniProtKB-SubCell"/>
</dbReference>
<gene>
    <name evidence="9" type="ORF">GOCE00092_LOCUS21944</name>
</gene>
<organism evidence="9">
    <name type="scientific">Grammatophora oceanica</name>
    <dbReference type="NCBI Taxonomy" id="210454"/>
    <lineage>
        <taxon>Eukaryota</taxon>
        <taxon>Sar</taxon>
        <taxon>Stramenopiles</taxon>
        <taxon>Ochrophyta</taxon>
        <taxon>Bacillariophyta</taxon>
        <taxon>Fragilariophyceae</taxon>
        <taxon>Fragilariophycidae</taxon>
        <taxon>Rhabdonematales</taxon>
        <taxon>Grammatophoraceae</taxon>
        <taxon>Grammatophora</taxon>
    </lineage>
</organism>
<evidence type="ECO:0000259" key="8">
    <source>
        <dbReference type="PROSITE" id="PS50217"/>
    </source>
</evidence>
<accession>A0A7S1VIW2</accession>
<dbReference type="InterPro" id="IPR046347">
    <property type="entry name" value="bZIP_sf"/>
</dbReference>
<keyword evidence="6" id="KW-0539">Nucleus</keyword>
<keyword evidence="5" id="KW-0804">Transcription</keyword>
<dbReference type="SUPFAM" id="SSF57959">
    <property type="entry name" value="Leucine zipper domain"/>
    <property type="match status" value="1"/>
</dbReference>
<evidence type="ECO:0000256" key="3">
    <source>
        <dbReference type="ARBA" id="ARBA00023015"/>
    </source>
</evidence>
<evidence type="ECO:0000313" key="9">
    <source>
        <dbReference type="EMBL" id="CAD9301474.1"/>
    </source>
</evidence>
<dbReference type="PANTHER" id="PTHR47416">
    <property type="entry name" value="BASIC-LEUCINE ZIPPER TRANSCRIPTION FACTOR F-RELATED"/>
    <property type="match status" value="1"/>
</dbReference>
<evidence type="ECO:0000256" key="5">
    <source>
        <dbReference type="ARBA" id="ARBA00023163"/>
    </source>
</evidence>
<protein>
    <recommendedName>
        <fullName evidence="8">BZIP domain-containing protein</fullName>
    </recommendedName>
</protein>
<sequence length="739" mass="79505">MTAPTLVASSQVHPGPTAATTVVDDPMDLGKHDDFSSDSGQESPPALIHGAPAIPQVAKSSSPDSVVSTTIEVPNPFAAAAAATNTAPGGHPSIPESVPAVNWSTASAVPPVPLQSKSAPIALKPSYPSSSANGQKQPIQIASNGIRVATTGVVGGGFPLSPTPSNGPPSPQASPQLSSSAPGSMSLLQQQGGPVSPGGADEGGGTGNRRQKRLERNRESARLSRRRRKQYLEVLEERVNQLSIDMDKGRREHVAKGLSTLQEKRMQTLTSGVSIGLLQTNLSRSSPELRIKSTFQKEQLVSLSLPLQMKFILWLTLQNDAFFRGGRAASERLSAARIGERMLQNGSDRVPPCQGMWPLFCNEVGLSYDQEEKVRAYQKQLLQDPASWVERHTANASSKLMDSSDQSYQTLNYAVGERDRGLMSKLNDDQKLKLMAWSADKKARIAQKLKEKRERVPKPAEKYEVADDQVTAAKLYILSHKMATAVKPLRKPVSLIREGSLKRLSRRPLFESLGTQQSAQEKSNREEGGSLATQRSFSSGSLKRSLSDMSCDPAEEGHGHHVSNINSEDAQKVAIPTVDRVLGFVKEIIPAPKPHPVAASNATFTMPPPVAKQQSTVRRAPKVTAAPVPIPQAQLLPSQHQQHHVIVTTRPAVGAPVASTVVLPQMIVSAPPPPAKHVLLAPAPAVQTHHVRIPSFLPPHLNIVPEEQYLPGQGEAEDFLLGLTEEDWAIGEGFEMDVS</sequence>
<dbReference type="GO" id="GO:0003700">
    <property type="term" value="F:DNA-binding transcription factor activity"/>
    <property type="evidence" value="ECO:0007669"/>
    <property type="project" value="InterPro"/>
</dbReference>
<keyword evidence="3" id="KW-0805">Transcription regulation</keyword>
<comment type="subcellular location">
    <subcellularLocation>
        <location evidence="1">Nucleus</location>
    </subcellularLocation>
</comment>
<dbReference type="Gene3D" id="1.20.5.170">
    <property type="match status" value="1"/>
</dbReference>
<keyword evidence="4" id="KW-0238">DNA-binding</keyword>
<reference evidence="9" key="1">
    <citation type="submission" date="2021-01" db="EMBL/GenBank/DDBJ databases">
        <authorList>
            <person name="Corre E."/>
            <person name="Pelletier E."/>
            <person name="Niang G."/>
            <person name="Scheremetjew M."/>
            <person name="Finn R."/>
            <person name="Kale V."/>
            <person name="Holt S."/>
            <person name="Cochrane G."/>
            <person name="Meng A."/>
            <person name="Brown T."/>
            <person name="Cohen L."/>
        </authorList>
    </citation>
    <scope>NUCLEOTIDE SEQUENCE</scope>
    <source>
        <strain evidence="9">CCMP 410</strain>
    </source>
</reference>
<dbReference type="Pfam" id="PF00170">
    <property type="entry name" value="bZIP_1"/>
    <property type="match status" value="1"/>
</dbReference>
<comment type="similarity">
    <text evidence="2">Belongs to the bZIP family.</text>
</comment>
<feature type="domain" description="BZIP" evidence="8">
    <location>
        <begin position="207"/>
        <end position="252"/>
    </location>
</feature>
<dbReference type="InterPro" id="IPR004827">
    <property type="entry name" value="bZIP"/>
</dbReference>
<feature type="region of interest" description="Disordered" evidence="7">
    <location>
        <begin position="507"/>
        <end position="568"/>
    </location>
</feature>
<feature type="region of interest" description="Disordered" evidence="7">
    <location>
        <begin position="1"/>
        <end position="51"/>
    </location>
</feature>
<dbReference type="SMART" id="SM00338">
    <property type="entry name" value="BRLZ"/>
    <property type="match status" value="1"/>
</dbReference>
<evidence type="ECO:0000256" key="1">
    <source>
        <dbReference type="ARBA" id="ARBA00004123"/>
    </source>
</evidence>
<evidence type="ECO:0000256" key="2">
    <source>
        <dbReference type="ARBA" id="ARBA00007163"/>
    </source>
</evidence>
<dbReference type="EMBL" id="HBGK01041944">
    <property type="protein sequence ID" value="CAD9301474.1"/>
    <property type="molecule type" value="Transcribed_RNA"/>
</dbReference>
<dbReference type="AlphaFoldDB" id="A0A7S1VIW2"/>
<feature type="compositionally biased region" description="Low complexity" evidence="7">
    <location>
        <begin position="536"/>
        <end position="550"/>
    </location>
</feature>
<evidence type="ECO:0000256" key="6">
    <source>
        <dbReference type="ARBA" id="ARBA00023242"/>
    </source>
</evidence>
<feature type="compositionally biased region" description="Low complexity" evidence="7">
    <location>
        <begin position="173"/>
        <end position="189"/>
    </location>
</feature>
<evidence type="ECO:0000256" key="4">
    <source>
        <dbReference type="ARBA" id="ARBA00023125"/>
    </source>
</evidence>
<dbReference type="CDD" id="cd14811">
    <property type="entry name" value="bZIP_u2"/>
    <property type="match status" value="1"/>
</dbReference>
<dbReference type="GO" id="GO:0003677">
    <property type="term" value="F:DNA binding"/>
    <property type="evidence" value="ECO:0007669"/>
    <property type="project" value="UniProtKB-KW"/>
</dbReference>
<dbReference type="PROSITE" id="PS50217">
    <property type="entry name" value="BZIP"/>
    <property type="match status" value="1"/>
</dbReference>
<proteinExistence type="inferred from homology"/>
<feature type="region of interest" description="Disordered" evidence="7">
    <location>
        <begin position="153"/>
        <end position="225"/>
    </location>
</feature>
<name>A0A7S1VIW2_9STRA</name>
<feature type="compositionally biased region" description="Pro residues" evidence="7">
    <location>
        <begin position="161"/>
        <end position="172"/>
    </location>
</feature>
<evidence type="ECO:0000256" key="7">
    <source>
        <dbReference type="SAM" id="MobiDB-lite"/>
    </source>
</evidence>
<dbReference type="PANTHER" id="PTHR47416:SF8">
    <property type="entry name" value="BASIC-LEUCINE ZIPPER TRANSCRIPTION FACTOR E-RELATED"/>
    <property type="match status" value="1"/>
</dbReference>